<sequence>MDLRYIGNNIEIEPINVPIHTTFVVLLNMIYVVGNDRTVACMLAVPSKYGMSLVQLFIEQTPNHYHLSNEMDHFTRLSACDTDVDDENERDEEDDRNDAINTNEIHLSNDDENCCERENIDLVMVQQIVECENTRYVNLEVGYRSNNPEVEYEVENTSPVASPHGTQVNISNDNLEATFALVSCHMPPTQQFLNMDGAINCVFIVRREHGASRLASDEEFTPYIEAKIKAKVVKAGYYTTRAYLSTWAPLFYPIFDELEWPQYNGPIIVSSDSMKRLTSGRPKSSRLHNEMDARETRTPQTCGLCKQSDMDTRLFPARPNPKDTSVLTFQHQHQSSTIRVDPDMGHVLTCRHRFCQEWVLDDRVQPFIIQSRFYVFHRVGHVKVDWPLITALVERWLPETHTFHMLVDIDWHALCEELLGVRQIETDIHGASLRVRFITTHFSHLPPGF</sequence>
<proteinExistence type="predicted"/>
<reference evidence="1" key="1">
    <citation type="journal article" date="2007" name="PLoS ONE">
        <title>The first genome sequence of an elite grapevine cultivar (Pinot noir Vitis vinifera L.): coping with a highly heterozygous genome.</title>
        <authorList>
            <person name="Velasco R."/>
            <person name="Zharkikh A."/>
            <person name="Troggio M."/>
            <person name="Cartwright D.A."/>
            <person name="Cestaro A."/>
            <person name="Pruss D."/>
            <person name="Pindo M."/>
            <person name="FitzGerald L.M."/>
            <person name="Vezzulli S."/>
            <person name="Reid J."/>
            <person name="Malacarne G."/>
            <person name="Iliev D."/>
            <person name="Coppola G."/>
            <person name="Wardell B."/>
            <person name="Micheletti D."/>
            <person name="Macalma T."/>
            <person name="Facci M."/>
            <person name="Mitchell J.T."/>
            <person name="Perazzolli M."/>
            <person name="Eldredge G."/>
            <person name="Gatto P."/>
            <person name="Oyzerski R."/>
            <person name="Moretto M."/>
            <person name="Gutin N."/>
            <person name="Stefanini M."/>
            <person name="Chen Y."/>
            <person name="Segala C."/>
            <person name="Davenport C."/>
            <person name="Dematte L."/>
            <person name="Mraz A."/>
            <person name="Battilana J."/>
            <person name="Stormo K."/>
            <person name="Costa F."/>
            <person name="Tao Q."/>
            <person name="Si-Ammour A."/>
            <person name="Harkins T."/>
            <person name="Lackey A."/>
            <person name="Perbost C."/>
            <person name="Taillon B."/>
            <person name="Stella A."/>
            <person name="Solovyev V."/>
            <person name="Fawcett J.A."/>
            <person name="Sterck L."/>
            <person name="Vandepoele K."/>
            <person name="Grando S.M."/>
            <person name="Toppo S."/>
            <person name="Moser C."/>
            <person name="Lanchbury J."/>
            <person name="Bogden R."/>
            <person name="Skolnick M."/>
            <person name="Sgaramella V."/>
            <person name="Bhatnagar S.K."/>
            <person name="Fontana P."/>
            <person name="Gutin A."/>
            <person name="Van de Peer Y."/>
            <person name="Salamini F."/>
            <person name="Viola R."/>
        </authorList>
    </citation>
    <scope>NUCLEOTIDE SEQUENCE</scope>
</reference>
<dbReference type="AlphaFoldDB" id="A5C5X7"/>
<dbReference type="EMBL" id="AM483468">
    <property type="protein sequence ID" value="CAN68681.1"/>
    <property type="molecule type" value="Genomic_DNA"/>
</dbReference>
<gene>
    <name evidence="1" type="ORF">VITISV_002621</name>
</gene>
<evidence type="ECO:0000313" key="1">
    <source>
        <dbReference type="EMBL" id="CAN68681.1"/>
    </source>
</evidence>
<name>A5C5X7_VITVI</name>
<protein>
    <recommendedName>
        <fullName evidence="2">Serine/threonine-protein phosphatase 7 long form-like</fullName>
    </recommendedName>
</protein>
<organism evidence="1">
    <name type="scientific">Vitis vinifera</name>
    <name type="common">Grape</name>
    <dbReference type="NCBI Taxonomy" id="29760"/>
    <lineage>
        <taxon>Eukaryota</taxon>
        <taxon>Viridiplantae</taxon>
        <taxon>Streptophyta</taxon>
        <taxon>Embryophyta</taxon>
        <taxon>Tracheophyta</taxon>
        <taxon>Spermatophyta</taxon>
        <taxon>Magnoliopsida</taxon>
        <taxon>eudicotyledons</taxon>
        <taxon>Gunneridae</taxon>
        <taxon>Pentapetalae</taxon>
        <taxon>rosids</taxon>
        <taxon>Vitales</taxon>
        <taxon>Vitaceae</taxon>
        <taxon>Viteae</taxon>
        <taxon>Vitis</taxon>
    </lineage>
</organism>
<evidence type="ECO:0008006" key="2">
    <source>
        <dbReference type="Google" id="ProtNLM"/>
    </source>
</evidence>
<accession>A5C5X7</accession>